<evidence type="ECO:0000313" key="7">
    <source>
        <dbReference type="EMBL" id="CAF1625953.1"/>
    </source>
</evidence>
<evidence type="ECO:0000313" key="8">
    <source>
        <dbReference type="EMBL" id="CAF3777250.1"/>
    </source>
</evidence>
<keyword evidence="2" id="KW-0808">Transferase</keyword>
<dbReference type="EMBL" id="CAJNOK010006587">
    <property type="protein sequence ID" value="CAF1008230.1"/>
    <property type="molecule type" value="Genomic_DNA"/>
</dbReference>
<comment type="caution">
    <text evidence="7">The sequence shown here is derived from an EMBL/GenBank/DDBJ whole genome shotgun (WGS) entry which is preliminary data.</text>
</comment>
<dbReference type="Gene3D" id="2.170.270.10">
    <property type="entry name" value="SET domain"/>
    <property type="match status" value="1"/>
</dbReference>
<evidence type="ECO:0000256" key="1">
    <source>
        <dbReference type="ARBA" id="ARBA00022603"/>
    </source>
</evidence>
<dbReference type="InterPro" id="IPR001214">
    <property type="entry name" value="SET_dom"/>
</dbReference>
<keyword evidence="1" id="KW-0489">Methyltransferase</keyword>
<evidence type="ECO:0000259" key="5">
    <source>
        <dbReference type="PROSITE" id="PS50868"/>
    </source>
</evidence>
<evidence type="ECO:0000256" key="3">
    <source>
        <dbReference type="ARBA" id="ARBA00022691"/>
    </source>
</evidence>
<feature type="domain" description="SET" evidence="4">
    <location>
        <begin position="1"/>
        <end position="129"/>
    </location>
</feature>
<dbReference type="OrthoDB" id="308383at2759"/>
<dbReference type="Proteomes" id="UP000682733">
    <property type="component" value="Unassembled WGS sequence"/>
</dbReference>
<keyword evidence="3" id="KW-0949">S-adenosyl-L-methionine</keyword>
<dbReference type="EMBL" id="CAJOBA010006596">
    <property type="protein sequence ID" value="CAF3777250.1"/>
    <property type="molecule type" value="Genomic_DNA"/>
</dbReference>
<name>A0A816CXL7_9BILA</name>
<dbReference type="AlphaFoldDB" id="A0A816CXL7"/>
<dbReference type="GO" id="GO:0032259">
    <property type="term" value="P:methylation"/>
    <property type="evidence" value="ECO:0007669"/>
    <property type="project" value="UniProtKB-KW"/>
</dbReference>
<evidence type="ECO:0000313" key="10">
    <source>
        <dbReference type="Proteomes" id="UP000663829"/>
    </source>
</evidence>
<protein>
    <recommendedName>
        <fullName evidence="11">SET domain-containing protein</fullName>
    </recommendedName>
</protein>
<evidence type="ECO:0000256" key="2">
    <source>
        <dbReference type="ARBA" id="ARBA00022679"/>
    </source>
</evidence>
<dbReference type="Proteomes" id="UP000681722">
    <property type="component" value="Unassembled WGS sequence"/>
</dbReference>
<evidence type="ECO:0000313" key="9">
    <source>
        <dbReference type="EMBL" id="CAF4519839.1"/>
    </source>
</evidence>
<dbReference type="EMBL" id="CAJOBC010109572">
    <property type="protein sequence ID" value="CAF4519839.1"/>
    <property type="molecule type" value="Genomic_DNA"/>
</dbReference>
<dbReference type="InterPro" id="IPR046341">
    <property type="entry name" value="SET_dom_sf"/>
</dbReference>
<dbReference type="PROSITE" id="PS50868">
    <property type="entry name" value="POST_SET"/>
    <property type="match status" value="1"/>
</dbReference>
<dbReference type="EMBL" id="CAJNOQ010042087">
    <property type="protein sequence ID" value="CAF1625953.1"/>
    <property type="molecule type" value="Genomic_DNA"/>
</dbReference>
<dbReference type="PROSITE" id="PS50280">
    <property type="entry name" value="SET"/>
    <property type="match status" value="1"/>
</dbReference>
<proteinExistence type="predicted"/>
<evidence type="ECO:0000259" key="4">
    <source>
        <dbReference type="PROSITE" id="PS50280"/>
    </source>
</evidence>
<dbReference type="Proteomes" id="UP000677228">
    <property type="component" value="Unassembled WGS sequence"/>
</dbReference>
<accession>A0A816CXL7</accession>
<evidence type="ECO:0000313" key="6">
    <source>
        <dbReference type="EMBL" id="CAF1008230.1"/>
    </source>
</evidence>
<reference evidence="7" key="1">
    <citation type="submission" date="2021-02" db="EMBL/GenBank/DDBJ databases">
        <authorList>
            <person name="Nowell W R."/>
        </authorList>
    </citation>
    <scope>NUCLEOTIDE SEQUENCE</scope>
</reference>
<gene>
    <name evidence="7" type="ORF">GPM918_LOCUS44035</name>
    <name evidence="6" type="ORF">OVA965_LOCUS14907</name>
    <name evidence="9" type="ORF">SRO942_LOCUS45717</name>
    <name evidence="8" type="ORF">TMI583_LOCUS14912</name>
</gene>
<dbReference type="InterPro" id="IPR003616">
    <property type="entry name" value="Post-SET_dom"/>
</dbReference>
<dbReference type="Pfam" id="PF00856">
    <property type="entry name" value="SET"/>
    <property type="match status" value="1"/>
</dbReference>
<evidence type="ECO:0008006" key="11">
    <source>
        <dbReference type="Google" id="ProtNLM"/>
    </source>
</evidence>
<dbReference type="Proteomes" id="UP000663829">
    <property type="component" value="Unassembled WGS sequence"/>
</dbReference>
<keyword evidence="10" id="KW-1185">Reference proteome</keyword>
<dbReference type="SUPFAM" id="SSF82199">
    <property type="entry name" value="SET domain"/>
    <property type="match status" value="1"/>
</dbReference>
<dbReference type="GO" id="GO:0008168">
    <property type="term" value="F:methyltransferase activity"/>
    <property type="evidence" value="ECO:0007669"/>
    <property type="project" value="UniProtKB-KW"/>
</dbReference>
<feature type="domain" description="Post-SET" evidence="5">
    <location>
        <begin position="139"/>
        <end position="155"/>
    </location>
</feature>
<sequence>MGEKYDDNEQKGIVALENINKGELVSRCDLSICNYDYPIKEGDHCTRDELLKLIEKYPLAKQYLTSYSVMIDDNCFWIPKYYKECKITEPCVYFNHSCDPNCAYSDDDLLSVSAIKDIHVNEELTLHYGTVDTEESLLLDLNCKCGSTNCSKILKFDWYKQGEWQNKFEQYSTGYIKRKIKEYREKDNN</sequence>
<organism evidence="7 10">
    <name type="scientific">Didymodactylos carnosus</name>
    <dbReference type="NCBI Taxonomy" id="1234261"/>
    <lineage>
        <taxon>Eukaryota</taxon>
        <taxon>Metazoa</taxon>
        <taxon>Spiralia</taxon>
        <taxon>Gnathifera</taxon>
        <taxon>Rotifera</taxon>
        <taxon>Eurotatoria</taxon>
        <taxon>Bdelloidea</taxon>
        <taxon>Philodinida</taxon>
        <taxon>Philodinidae</taxon>
        <taxon>Didymodactylos</taxon>
    </lineage>
</organism>